<name>A0A1E4TRA9_PACTA</name>
<evidence type="ECO:0000256" key="3">
    <source>
        <dbReference type="ARBA" id="ARBA00022679"/>
    </source>
</evidence>
<keyword evidence="3" id="KW-0808">Transferase</keyword>
<dbReference type="Pfam" id="PF05637">
    <property type="entry name" value="Glyco_transf_34"/>
    <property type="match status" value="1"/>
</dbReference>
<dbReference type="GO" id="GO:0016757">
    <property type="term" value="F:glycosyltransferase activity"/>
    <property type="evidence" value="ECO:0007669"/>
    <property type="project" value="UniProtKB-KW"/>
</dbReference>
<protein>
    <recommendedName>
        <fullName evidence="6">Glycosyltransferase family 34 protein</fullName>
    </recommendedName>
</protein>
<gene>
    <name evidence="4" type="ORF">PACTADRAFT_51131</name>
</gene>
<comment type="similarity">
    <text evidence="1">Belongs to the glycosyltransferase 34 family.</text>
</comment>
<keyword evidence="2" id="KW-0328">Glycosyltransferase</keyword>
<dbReference type="InterPro" id="IPR029044">
    <property type="entry name" value="Nucleotide-diphossugar_trans"/>
</dbReference>
<keyword evidence="5" id="KW-1185">Reference proteome</keyword>
<proteinExistence type="inferred from homology"/>
<organism evidence="4 5">
    <name type="scientific">Pachysolen tannophilus NRRL Y-2460</name>
    <dbReference type="NCBI Taxonomy" id="669874"/>
    <lineage>
        <taxon>Eukaryota</taxon>
        <taxon>Fungi</taxon>
        <taxon>Dikarya</taxon>
        <taxon>Ascomycota</taxon>
        <taxon>Saccharomycotina</taxon>
        <taxon>Pichiomycetes</taxon>
        <taxon>Pachysolenaceae</taxon>
        <taxon>Pachysolen</taxon>
    </lineage>
</organism>
<dbReference type="GO" id="GO:0006487">
    <property type="term" value="P:protein N-linked glycosylation"/>
    <property type="evidence" value="ECO:0007669"/>
    <property type="project" value="TreeGrafter"/>
</dbReference>
<evidence type="ECO:0000313" key="5">
    <source>
        <dbReference type="Proteomes" id="UP000094236"/>
    </source>
</evidence>
<dbReference type="OrthoDB" id="407658at2759"/>
<evidence type="ECO:0000256" key="1">
    <source>
        <dbReference type="ARBA" id="ARBA00005664"/>
    </source>
</evidence>
<evidence type="ECO:0000256" key="2">
    <source>
        <dbReference type="ARBA" id="ARBA00022676"/>
    </source>
</evidence>
<dbReference type="PANTHER" id="PTHR31306">
    <property type="entry name" value="ALPHA-1,6-MANNOSYLTRANSFERASE MNN11-RELATED"/>
    <property type="match status" value="1"/>
</dbReference>
<reference evidence="5" key="1">
    <citation type="submission" date="2016-05" db="EMBL/GenBank/DDBJ databases">
        <title>Comparative genomics of biotechnologically important yeasts.</title>
        <authorList>
            <consortium name="DOE Joint Genome Institute"/>
            <person name="Riley R."/>
            <person name="Haridas S."/>
            <person name="Wolfe K.H."/>
            <person name="Lopes M.R."/>
            <person name="Hittinger C.T."/>
            <person name="Goker M."/>
            <person name="Salamov A."/>
            <person name="Wisecaver J."/>
            <person name="Long T.M."/>
            <person name="Aerts A.L."/>
            <person name="Barry K."/>
            <person name="Choi C."/>
            <person name="Clum A."/>
            <person name="Coughlan A.Y."/>
            <person name="Deshpande S."/>
            <person name="Douglass A.P."/>
            <person name="Hanson S.J."/>
            <person name="Klenk H.-P."/>
            <person name="Labutti K."/>
            <person name="Lapidus A."/>
            <person name="Lindquist E."/>
            <person name="Lipzen A."/>
            <person name="Meier-Kolthoff J.P."/>
            <person name="Ohm R.A."/>
            <person name="Otillar R.P."/>
            <person name="Pangilinan J."/>
            <person name="Peng Y."/>
            <person name="Rokas A."/>
            <person name="Rosa C.A."/>
            <person name="Scheuner C."/>
            <person name="Sibirny A.A."/>
            <person name="Slot J.C."/>
            <person name="Stielow J.B."/>
            <person name="Sun H."/>
            <person name="Kurtzman C.P."/>
            <person name="Blackwell M."/>
            <person name="Grigoriev I.V."/>
            <person name="Jeffries T.W."/>
        </authorList>
    </citation>
    <scope>NUCLEOTIDE SEQUENCE [LARGE SCALE GENOMIC DNA]</scope>
    <source>
        <strain evidence="5">NRRL Y-2460</strain>
    </source>
</reference>
<dbReference type="AlphaFoldDB" id="A0A1E4TRA9"/>
<dbReference type="Proteomes" id="UP000094236">
    <property type="component" value="Unassembled WGS sequence"/>
</dbReference>
<dbReference type="InterPro" id="IPR008630">
    <property type="entry name" value="Glyco_trans_34"/>
</dbReference>
<dbReference type="GO" id="GO:0000139">
    <property type="term" value="C:Golgi membrane"/>
    <property type="evidence" value="ECO:0007669"/>
    <property type="project" value="TreeGrafter"/>
</dbReference>
<sequence>MLGFGGGRALRSWRLPFISTTKKKFKSDDDDDIAVNSFQEYTSINGGNYITRTLKEFVRDVIDNYKKITALLLLLMLVLNFTSLPLPFDIPKFTITDPNVVIILAANEGGGVLKWKGAQEWSVERSSIINKRHYAEKHGYGLTIKDMTLKRRYSHEWREGWEKVDIIKQTMRQYPNAEWFWWLDLHTYIMEPQISLEDHVFNHLDNVTYRSLEEFNPLNLKIDIPYVDYTQPIDLIVTQDCGGFNLGSFFIRRSAWTECLLDAWWDPVLYEQRHMQWEHKEQDALECLYSNGSWVRERTAFLPLRAINSFPTGACYEYAEDPRYFYSEHDRDFVINMAGCEYGRDCWSEMEHFKGVSKKLHSRPWFKFWK</sequence>
<evidence type="ECO:0008006" key="6">
    <source>
        <dbReference type="Google" id="ProtNLM"/>
    </source>
</evidence>
<dbReference type="PANTHER" id="PTHR31306:SF5">
    <property type="entry name" value="ALPHA-1,6-MANNOSYLTRANSFERASE MNN10-RELATED"/>
    <property type="match status" value="1"/>
</dbReference>
<dbReference type="FunFam" id="3.90.550.10:FF:000117">
    <property type="entry name" value="Glycosyltransferase family 34 protein"/>
    <property type="match status" value="1"/>
</dbReference>
<dbReference type="Gene3D" id="3.90.550.10">
    <property type="entry name" value="Spore Coat Polysaccharide Biosynthesis Protein SpsA, Chain A"/>
    <property type="match status" value="1"/>
</dbReference>
<accession>A0A1E4TRA9</accession>
<evidence type="ECO:0000313" key="4">
    <source>
        <dbReference type="EMBL" id="ODV94264.1"/>
    </source>
</evidence>
<dbReference type="EMBL" id="KV454016">
    <property type="protein sequence ID" value="ODV94264.1"/>
    <property type="molecule type" value="Genomic_DNA"/>
</dbReference>
<dbReference type="STRING" id="669874.A0A1E4TRA9"/>